<dbReference type="InterPro" id="IPR016186">
    <property type="entry name" value="C-type_lectin-like/link_sf"/>
</dbReference>
<dbReference type="CDD" id="cd00037">
    <property type="entry name" value="CLECT"/>
    <property type="match status" value="2"/>
</dbReference>
<dbReference type="InterPro" id="IPR001304">
    <property type="entry name" value="C-type_lectin-like"/>
</dbReference>
<name>A0A8W8J1Q1_MAGGI</name>
<organism evidence="4 5">
    <name type="scientific">Magallana gigas</name>
    <name type="common">Pacific oyster</name>
    <name type="synonym">Crassostrea gigas</name>
    <dbReference type="NCBI Taxonomy" id="29159"/>
    <lineage>
        <taxon>Eukaryota</taxon>
        <taxon>Metazoa</taxon>
        <taxon>Spiralia</taxon>
        <taxon>Lophotrochozoa</taxon>
        <taxon>Mollusca</taxon>
        <taxon>Bivalvia</taxon>
        <taxon>Autobranchia</taxon>
        <taxon>Pteriomorphia</taxon>
        <taxon>Ostreida</taxon>
        <taxon>Ostreoidea</taxon>
        <taxon>Ostreidae</taxon>
        <taxon>Magallana</taxon>
    </lineage>
</organism>
<dbReference type="Proteomes" id="UP000005408">
    <property type="component" value="Unassembled WGS sequence"/>
</dbReference>
<dbReference type="PANTHER" id="PTHR22803">
    <property type="entry name" value="MANNOSE, PHOSPHOLIPASE, LECTIN RECEPTOR RELATED"/>
    <property type="match status" value="1"/>
</dbReference>
<protein>
    <recommendedName>
        <fullName evidence="3">C-type lectin domain-containing protein</fullName>
    </recommendedName>
</protein>
<evidence type="ECO:0000256" key="2">
    <source>
        <dbReference type="SAM" id="SignalP"/>
    </source>
</evidence>
<dbReference type="InterPro" id="IPR050111">
    <property type="entry name" value="C-type_lectin/snaclec_domain"/>
</dbReference>
<sequence length="408" mass="45621">MLTELLFLLVGWCSSIVKGACPDGTFTYGNSCYLEFNIRATWAEASIICRAYGGYLANINDIHEQHVIGTVVSRNIGGFSPGIFWLGGTDVQIEGEWVWTGNVQAMGSYMNWAPGEPNNANGNEHCLEMDMGGQYHWNDNNCENRFNFICEMPTADPDNKEVNLISKSIIECKSSANTFFLPEIWSIWLQSLAYICTELNSIQEGFMAFNDSYVVRQSLLSFIFIQRDCLNICSHQSYIVFLAMNNQSTLPQISVIMWTTCFLVLFLAGICSGSCPVGFVQHGTSCYMTFHIRASWAEANYYCGLIQSSLLSINDASEEQFIQGYLGRLGPGAFSTDSLWVGGTSLFSGSWIWTQTQTSPTYTSWAPNEPSTHALNKCMAIGFKSQFLWTANVCEQLNNFICESPKRK</sequence>
<proteinExistence type="predicted"/>
<dbReference type="SMART" id="SM00034">
    <property type="entry name" value="CLECT"/>
    <property type="match status" value="2"/>
</dbReference>
<dbReference type="InterPro" id="IPR016187">
    <property type="entry name" value="CTDL_fold"/>
</dbReference>
<dbReference type="AlphaFoldDB" id="A0A8W8J1Q1"/>
<dbReference type="SUPFAM" id="SSF56436">
    <property type="entry name" value="C-type lectin-like"/>
    <property type="match status" value="2"/>
</dbReference>
<evidence type="ECO:0000256" key="1">
    <source>
        <dbReference type="ARBA" id="ARBA00023157"/>
    </source>
</evidence>
<evidence type="ECO:0000313" key="4">
    <source>
        <dbReference type="EnsemblMetazoa" id="G16671.1:cds"/>
    </source>
</evidence>
<dbReference type="Pfam" id="PF00059">
    <property type="entry name" value="Lectin_C"/>
    <property type="match status" value="2"/>
</dbReference>
<evidence type="ECO:0000313" key="5">
    <source>
        <dbReference type="Proteomes" id="UP000005408"/>
    </source>
</evidence>
<feature type="domain" description="C-type lectin" evidence="3">
    <location>
        <begin position="282"/>
        <end position="403"/>
    </location>
</feature>
<dbReference type="PROSITE" id="PS50041">
    <property type="entry name" value="C_TYPE_LECTIN_2"/>
    <property type="match status" value="2"/>
</dbReference>
<keyword evidence="2" id="KW-0732">Signal</keyword>
<dbReference type="PROSITE" id="PS00615">
    <property type="entry name" value="C_TYPE_LECTIN_1"/>
    <property type="match status" value="1"/>
</dbReference>
<keyword evidence="1" id="KW-1015">Disulfide bond</keyword>
<reference evidence="4" key="1">
    <citation type="submission" date="2022-08" db="UniProtKB">
        <authorList>
            <consortium name="EnsemblMetazoa"/>
        </authorList>
    </citation>
    <scope>IDENTIFICATION</scope>
    <source>
        <strain evidence="4">05x7-T-G4-1.051#20</strain>
    </source>
</reference>
<feature type="domain" description="C-type lectin" evidence="3">
    <location>
        <begin position="28"/>
        <end position="151"/>
    </location>
</feature>
<keyword evidence="5" id="KW-1185">Reference proteome</keyword>
<accession>A0A8W8J1Q1</accession>
<evidence type="ECO:0000259" key="3">
    <source>
        <dbReference type="PROSITE" id="PS50041"/>
    </source>
</evidence>
<dbReference type="EnsemblMetazoa" id="G16671.1">
    <property type="protein sequence ID" value="G16671.1:cds"/>
    <property type="gene ID" value="G16671"/>
</dbReference>
<feature type="chain" id="PRO_5036503869" description="C-type lectin domain-containing protein" evidence="2">
    <location>
        <begin position="20"/>
        <end position="408"/>
    </location>
</feature>
<dbReference type="InterPro" id="IPR018378">
    <property type="entry name" value="C-type_lectin_CS"/>
</dbReference>
<feature type="signal peptide" evidence="2">
    <location>
        <begin position="1"/>
        <end position="19"/>
    </location>
</feature>
<dbReference type="Gene3D" id="3.10.100.10">
    <property type="entry name" value="Mannose-Binding Protein A, subunit A"/>
    <property type="match status" value="2"/>
</dbReference>